<keyword evidence="3" id="KW-1003">Cell membrane</keyword>
<dbReference type="GO" id="GO:0046340">
    <property type="term" value="P:diacylglycerol catabolic process"/>
    <property type="evidence" value="ECO:0007669"/>
    <property type="project" value="TreeGrafter"/>
</dbReference>
<evidence type="ECO:0000256" key="9">
    <source>
        <dbReference type="ARBA" id="ARBA00022963"/>
    </source>
</evidence>
<evidence type="ECO:0000256" key="7">
    <source>
        <dbReference type="ARBA" id="ARBA00022801"/>
    </source>
</evidence>
<dbReference type="InterPro" id="IPR029058">
    <property type="entry name" value="AB_hydrolase_fold"/>
</dbReference>
<evidence type="ECO:0000256" key="11">
    <source>
        <dbReference type="ARBA" id="ARBA00023098"/>
    </source>
</evidence>
<dbReference type="InterPro" id="IPR002921">
    <property type="entry name" value="Fungal_lipase-type"/>
</dbReference>
<dbReference type="InterPro" id="IPR052214">
    <property type="entry name" value="DAG_Lipase-Related"/>
</dbReference>
<evidence type="ECO:0000256" key="4">
    <source>
        <dbReference type="ARBA" id="ARBA00022553"/>
    </source>
</evidence>
<evidence type="ECO:0000256" key="14">
    <source>
        <dbReference type="ARBA" id="ARBA00026104"/>
    </source>
</evidence>
<dbReference type="InParanoid" id="A0A1X7VJF4"/>
<sequence length="563" mass="64352">MPALVAFGMKWRIGSDDLVFPYFFSLLLKLIWFLMTSVLVSFSGKHRCYEESVFKFYMYTLMCIQFLSCLVQLVIMFISGAGTIANPRPRRFIKWIIYLHTFIFVIEFLWESVGIVWEKNRDFNLNLSKEMSDNNIEKIIHYYKFAMGSYGWMLYIYTKGFFGFLQLLASSFCSIFCRCCLKKEPAGLLQHTSIEGDNLLKWSTQSVLKWTKISKMNLIHAKFIRQAYCPAYIVAVDHIEKSVVIAIRGTLSVSDALVDLSAQPSLIMKKNNANYYAHQGMKDSTYSLHMKLEGEGMLQKIFNIYPSYRLIITGHSYGAGVAALLSMLLKPVYPNLHCYAFSPPGGLISDAGISFTKSFITSVVLGTDLIPRLSLDSFQFFSKELLHEIKTCKKPKFWIFVTSFVRLFGLKRKESSDTVQPLLGANEKIENERTGSREKLTEKNFKDEFDSSQSEEEICLTDSDGSVVNDTKEPAANSPSVPMPSKNRPRLYLPGRIIHIEREKQSAIKHCCCCCCKSSNTEARARWGQQSEFVHFLWDEDMVSDHLPSSLLEALESLKKESL</sequence>
<proteinExistence type="predicted"/>
<organism evidence="17">
    <name type="scientific">Amphimedon queenslandica</name>
    <name type="common">Sponge</name>
    <dbReference type="NCBI Taxonomy" id="400682"/>
    <lineage>
        <taxon>Eukaryota</taxon>
        <taxon>Metazoa</taxon>
        <taxon>Porifera</taxon>
        <taxon>Demospongiae</taxon>
        <taxon>Heteroscleromorpha</taxon>
        <taxon>Haplosclerida</taxon>
        <taxon>Niphatidae</taxon>
        <taxon>Amphimedon</taxon>
    </lineage>
</organism>
<keyword evidence="6" id="KW-0479">Metal-binding</keyword>
<protein>
    <recommendedName>
        <fullName evidence="14">sn-1-specific diacylglycerol lipase</fullName>
        <ecNumber evidence="14">3.1.1.116</ecNumber>
    </recommendedName>
</protein>
<dbReference type="eggNOG" id="KOG2088">
    <property type="taxonomic scope" value="Eukaryota"/>
</dbReference>
<evidence type="ECO:0000313" key="17">
    <source>
        <dbReference type="EnsemblMetazoa" id="Aqu2.1.39940_001"/>
    </source>
</evidence>
<evidence type="ECO:0000256" key="5">
    <source>
        <dbReference type="ARBA" id="ARBA00022692"/>
    </source>
</evidence>
<evidence type="ECO:0000256" key="10">
    <source>
        <dbReference type="ARBA" id="ARBA00022989"/>
    </source>
</evidence>
<dbReference type="SUPFAM" id="SSF53474">
    <property type="entry name" value="alpha/beta-Hydrolases"/>
    <property type="match status" value="1"/>
</dbReference>
<keyword evidence="4" id="KW-0597">Phosphoprotein</keyword>
<dbReference type="GO" id="GO:0005886">
    <property type="term" value="C:plasma membrane"/>
    <property type="evidence" value="ECO:0007669"/>
    <property type="project" value="UniProtKB-SubCell"/>
</dbReference>
<dbReference type="CDD" id="cd00519">
    <property type="entry name" value="Lipase_3"/>
    <property type="match status" value="1"/>
</dbReference>
<comment type="cofactor">
    <cofactor evidence="1">
        <name>Ca(2+)</name>
        <dbReference type="ChEBI" id="CHEBI:29108"/>
    </cofactor>
</comment>
<evidence type="ECO:0000256" key="2">
    <source>
        <dbReference type="ARBA" id="ARBA00004651"/>
    </source>
</evidence>
<dbReference type="OrthoDB" id="438440at2759"/>
<dbReference type="GO" id="GO:0046872">
    <property type="term" value="F:metal ion binding"/>
    <property type="evidence" value="ECO:0007669"/>
    <property type="project" value="UniProtKB-KW"/>
</dbReference>
<dbReference type="PANTHER" id="PTHR45792:SF8">
    <property type="entry name" value="DIACYLGLYCEROL LIPASE-ALPHA"/>
    <property type="match status" value="1"/>
</dbReference>
<comment type="catalytic activity">
    <reaction evidence="13">
        <text>a 1,2-diacyl-sn-glycerol + H2O = a 2-acylglycerol + a fatty acid + H(+)</text>
        <dbReference type="Rhea" id="RHEA:33275"/>
        <dbReference type="ChEBI" id="CHEBI:15377"/>
        <dbReference type="ChEBI" id="CHEBI:15378"/>
        <dbReference type="ChEBI" id="CHEBI:17389"/>
        <dbReference type="ChEBI" id="CHEBI:17815"/>
        <dbReference type="ChEBI" id="CHEBI:28868"/>
        <dbReference type="EC" id="3.1.1.116"/>
    </reaction>
    <physiologicalReaction direction="left-to-right" evidence="13">
        <dbReference type="Rhea" id="RHEA:33276"/>
    </physiologicalReaction>
</comment>
<dbReference type="Pfam" id="PF01764">
    <property type="entry name" value="Lipase_3"/>
    <property type="match status" value="1"/>
</dbReference>
<dbReference type="AlphaFoldDB" id="A0A1X7VJF4"/>
<evidence type="ECO:0000256" key="12">
    <source>
        <dbReference type="ARBA" id="ARBA00023136"/>
    </source>
</evidence>
<name>A0A1X7VJF4_AMPQE</name>
<evidence type="ECO:0000256" key="3">
    <source>
        <dbReference type="ARBA" id="ARBA00022475"/>
    </source>
</evidence>
<reference evidence="17" key="1">
    <citation type="submission" date="2017-05" db="UniProtKB">
        <authorList>
            <consortium name="EnsemblMetazoa"/>
        </authorList>
    </citation>
    <scope>IDENTIFICATION</scope>
</reference>
<evidence type="ECO:0000259" key="16">
    <source>
        <dbReference type="Pfam" id="PF01764"/>
    </source>
</evidence>
<dbReference type="EC" id="3.1.1.116" evidence="14"/>
<dbReference type="GO" id="GO:0019369">
    <property type="term" value="P:arachidonate metabolic process"/>
    <property type="evidence" value="ECO:0007669"/>
    <property type="project" value="TreeGrafter"/>
</dbReference>
<keyword evidence="10 15" id="KW-1133">Transmembrane helix</keyword>
<evidence type="ECO:0000256" key="1">
    <source>
        <dbReference type="ARBA" id="ARBA00001913"/>
    </source>
</evidence>
<keyword evidence="9" id="KW-0442">Lipid degradation</keyword>
<keyword evidence="12 15" id="KW-0472">Membrane</keyword>
<evidence type="ECO:0000256" key="15">
    <source>
        <dbReference type="SAM" id="Phobius"/>
    </source>
</evidence>
<dbReference type="EnsemblMetazoa" id="Aqu2.1.39940_001">
    <property type="protein sequence ID" value="Aqu2.1.39940_001"/>
    <property type="gene ID" value="Aqu2.1.39940"/>
</dbReference>
<keyword evidence="7" id="KW-0378">Hydrolase</keyword>
<feature type="domain" description="Fungal lipase-type" evidence="16">
    <location>
        <begin position="244"/>
        <end position="376"/>
    </location>
</feature>
<evidence type="ECO:0000256" key="13">
    <source>
        <dbReference type="ARBA" id="ARBA00024531"/>
    </source>
</evidence>
<keyword evidence="11" id="KW-0443">Lipid metabolism</keyword>
<dbReference type="PANTHER" id="PTHR45792">
    <property type="entry name" value="DIACYLGLYCEROL LIPASE HOMOLOG-RELATED"/>
    <property type="match status" value="1"/>
</dbReference>
<feature type="transmembrane region" description="Helical" evidence="15">
    <location>
        <begin position="20"/>
        <end position="44"/>
    </location>
</feature>
<feature type="transmembrane region" description="Helical" evidence="15">
    <location>
        <begin position="56"/>
        <end position="75"/>
    </location>
</feature>
<evidence type="ECO:0000256" key="8">
    <source>
        <dbReference type="ARBA" id="ARBA00022837"/>
    </source>
</evidence>
<comment type="subcellular location">
    <subcellularLocation>
        <location evidence="2">Cell membrane</location>
        <topology evidence="2">Multi-pass membrane protein</topology>
    </subcellularLocation>
</comment>
<dbReference type="GO" id="GO:0016298">
    <property type="term" value="F:lipase activity"/>
    <property type="evidence" value="ECO:0007669"/>
    <property type="project" value="TreeGrafter"/>
</dbReference>
<accession>A0A1X7VJF4</accession>
<dbReference type="Gene3D" id="3.40.50.1820">
    <property type="entry name" value="alpha/beta hydrolase"/>
    <property type="match status" value="1"/>
</dbReference>
<evidence type="ECO:0000256" key="6">
    <source>
        <dbReference type="ARBA" id="ARBA00022723"/>
    </source>
</evidence>
<keyword evidence="8" id="KW-0106">Calcium</keyword>
<keyword evidence="5 15" id="KW-0812">Transmembrane</keyword>
<dbReference type="STRING" id="400682.A0A1X7VJF4"/>
<feature type="transmembrane region" description="Helical" evidence="15">
    <location>
        <begin position="95"/>
        <end position="118"/>
    </location>
</feature>